<proteinExistence type="inferred from homology"/>
<evidence type="ECO:0000256" key="2">
    <source>
        <dbReference type="ARBA" id="ARBA00022821"/>
    </source>
</evidence>
<dbReference type="GO" id="GO:0006952">
    <property type="term" value="P:defense response"/>
    <property type="evidence" value="ECO:0007669"/>
    <property type="project" value="UniProtKB-KW"/>
</dbReference>
<dbReference type="SUPFAM" id="SSF52047">
    <property type="entry name" value="RNI-like"/>
    <property type="match status" value="1"/>
</dbReference>
<feature type="domain" description="NB-ARC" evidence="3">
    <location>
        <begin position="91"/>
        <end position="180"/>
    </location>
</feature>
<evidence type="ECO:0000256" key="1">
    <source>
        <dbReference type="ARBA" id="ARBA00008894"/>
    </source>
</evidence>
<sequence>MAHASVASLVRTIESLLTSNSPMQSITCDHKDEICTLHEKMISLEVFLKNFEKNNISKEMTDVEVHIKKVANIVEQTIQLRVIEVVSADDENLRRNLCFSGEPKVLPIVGKGGIGKTTLAKEVYNAACICSHFDVCAWATVSQQLDVKEILLSLLHSIRDDKVFTNSEAKLADMLQKSLKVVAGLLKSKKAIEDWESVAKDVNSFVTNDPSERCSRVIGLSYNHLTSILKTCLLYFGIFLEDTEIPAKDANRLPSECQSPSRHRRHFLFERLTSAEIDYFTYEPIHFKLLEILDLDQVRIFSFPLQIPSFIWLRYLALRFLRNPDSFPLQIPPEICSNLIIPSAKAFPATLKKLKLKRTCLSWSYLDMIAEFPSLEVLKLMSNACHGREWYPNVRGFTRLKLLLIDDDHLKYWKDTDDNFLIVERIVLAIAVI</sequence>
<reference evidence="4 5" key="2">
    <citation type="journal article" date="2017" name="Genome Biol.">
        <title>New reference genome sequences of hot pepper reveal the massive evolution of plant disease-resistance genes by retroduplication.</title>
        <authorList>
            <person name="Kim S."/>
            <person name="Park J."/>
            <person name="Yeom S.I."/>
            <person name="Kim Y.M."/>
            <person name="Seo E."/>
            <person name="Kim K.T."/>
            <person name="Kim M.S."/>
            <person name="Lee J.M."/>
            <person name="Cheong K."/>
            <person name="Shin H.S."/>
            <person name="Kim S.B."/>
            <person name="Han K."/>
            <person name="Lee J."/>
            <person name="Park M."/>
            <person name="Lee H.A."/>
            <person name="Lee H.Y."/>
            <person name="Lee Y."/>
            <person name="Oh S."/>
            <person name="Lee J.H."/>
            <person name="Choi E."/>
            <person name="Choi E."/>
            <person name="Lee S.E."/>
            <person name="Jeon J."/>
            <person name="Kim H."/>
            <person name="Choi G."/>
            <person name="Song H."/>
            <person name="Lee J."/>
            <person name="Lee S.C."/>
            <person name="Kwon J.K."/>
            <person name="Lee H.Y."/>
            <person name="Koo N."/>
            <person name="Hong Y."/>
            <person name="Kim R.W."/>
            <person name="Kang W.H."/>
            <person name="Huh J.H."/>
            <person name="Kang B.C."/>
            <person name="Yang T.J."/>
            <person name="Lee Y.H."/>
            <person name="Bennetzen J.L."/>
            <person name="Choi D."/>
        </authorList>
    </citation>
    <scope>NUCLEOTIDE SEQUENCE [LARGE SCALE GENOMIC DNA]</scope>
    <source>
        <strain evidence="5">cv. CM334</strain>
    </source>
</reference>
<comment type="caution">
    <text evidence="4">The sequence shown here is derived from an EMBL/GenBank/DDBJ whole genome shotgun (WGS) entry which is preliminary data.</text>
</comment>
<comment type="similarity">
    <text evidence="1">Belongs to the disease resistance NB-LRR family.</text>
</comment>
<dbReference type="Pfam" id="PF00931">
    <property type="entry name" value="NB-ARC"/>
    <property type="match status" value="1"/>
</dbReference>
<dbReference type="GO" id="GO:0043531">
    <property type="term" value="F:ADP binding"/>
    <property type="evidence" value="ECO:0007669"/>
    <property type="project" value="InterPro"/>
</dbReference>
<keyword evidence="2" id="KW-0611">Plant defense</keyword>
<dbReference type="Gramene" id="PHT73237">
    <property type="protein sequence ID" value="PHT73237"/>
    <property type="gene ID" value="T459_24022"/>
</dbReference>
<dbReference type="Gene3D" id="1.10.10.10">
    <property type="entry name" value="Winged helix-like DNA-binding domain superfamily/Winged helix DNA-binding domain"/>
    <property type="match status" value="1"/>
</dbReference>
<dbReference type="InterPro" id="IPR027417">
    <property type="entry name" value="P-loop_NTPase"/>
</dbReference>
<protein>
    <recommendedName>
        <fullName evidence="3">NB-ARC domain-containing protein</fullName>
    </recommendedName>
</protein>
<gene>
    <name evidence="4" type="ORF">T459_24022</name>
</gene>
<evidence type="ECO:0000259" key="3">
    <source>
        <dbReference type="Pfam" id="PF00931"/>
    </source>
</evidence>
<dbReference type="AlphaFoldDB" id="A0A2G2YTX9"/>
<dbReference type="PANTHER" id="PTHR15140">
    <property type="entry name" value="TUBULIN-SPECIFIC CHAPERONE E"/>
    <property type="match status" value="1"/>
</dbReference>
<dbReference type="EMBL" id="AYRZ02000009">
    <property type="protein sequence ID" value="PHT73237.1"/>
    <property type="molecule type" value="Genomic_DNA"/>
</dbReference>
<dbReference type="InterPro" id="IPR032675">
    <property type="entry name" value="LRR_dom_sf"/>
</dbReference>
<dbReference type="InterPro" id="IPR036388">
    <property type="entry name" value="WH-like_DNA-bd_sf"/>
</dbReference>
<accession>A0A2G2YTX9</accession>
<dbReference type="PANTHER" id="PTHR15140:SF33">
    <property type="entry name" value="LATE BLIGHT RESISTANCE PROTEIN HOMOLOG R1A-3 ISOFORM X1"/>
    <property type="match status" value="1"/>
</dbReference>
<dbReference type="InterPro" id="IPR002182">
    <property type="entry name" value="NB-ARC"/>
</dbReference>
<dbReference type="Gene3D" id="1.20.5.4130">
    <property type="match status" value="1"/>
</dbReference>
<name>A0A2G2YTX9_CAPAN</name>
<evidence type="ECO:0000313" key="5">
    <source>
        <dbReference type="Proteomes" id="UP000222542"/>
    </source>
</evidence>
<reference evidence="4 5" key="1">
    <citation type="journal article" date="2014" name="Nat. Genet.">
        <title>Genome sequence of the hot pepper provides insights into the evolution of pungency in Capsicum species.</title>
        <authorList>
            <person name="Kim S."/>
            <person name="Park M."/>
            <person name="Yeom S.I."/>
            <person name="Kim Y.M."/>
            <person name="Lee J.M."/>
            <person name="Lee H.A."/>
            <person name="Seo E."/>
            <person name="Choi J."/>
            <person name="Cheong K."/>
            <person name="Kim K.T."/>
            <person name="Jung K."/>
            <person name="Lee G.W."/>
            <person name="Oh S.K."/>
            <person name="Bae C."/>
            <person name="Kim S.B."/>
            <person name="Lee H.Y."/>
            <person name="Kim S.Y."/>
            <person name="Kim M.S."/>
            <person name="Kang B.C."/>
            <person name="Jo Y.D."/>
            <person name="Yang H.B."/>
            <person name="Jeong H.J."/>
            <person name="Kang W.H."/>
            <person name="Kwon J.K."/>
            <person name="Shin C."/>
            <person name="Lim J.Y."/>
            <person name="Park J.H."/>
            <person name="Huh J.H."/>
            <person name="Kim J.S."/>
            <person name="Kim B.D."/>
            <person name="Cohen O."/>
            <person name="Paran I."/>
            <person name="Suh M.C."/>
            <person name="Lee S.B."/>
            <person name="Kim Y.K."/>
            <person name="Shin Y."/>
            <person name="Noh S.J."/>
            <person name="Park J."/>
            <person name="Seo Y.S."/>
            <person name="Kwon S.Y."/>
            <person name="Kim H.A."/>
            <person name="Park J.M."/>
            <person name="Kim H.J."/>
            <person name="Choi S.B."/>
            <person name="Bosland P.W."/>
            <person name="Reeves G."/>
            <person name="Jo S.H."/>
            <person name="Lee B.W."/>
            <person name="Cho H.T."/>
            <person name="Choi H.S."/>
            <person name="Lee M.S."/>
            <person name="Yu Y."/>
            <person name="Do Choi Y."/>
            <person name="Park B.S."/>
            <person name="van Deynze A."/>
            <person name="Ashrafi H."/>
            <person name="Hill T."/>
            <person name="Kim W.T."/>
            <person name="Pai H.S."/>
            <person name="Ahn H.K."/>
            <person name="Yeam I."/>
            <person name="Giovannoni J.J."/>
            <person name="Rose J.K."/>
            <person name="Sorensen I."/>
            <person name="Lee S.J."/>
            <person name="Kim R.W."/>
            <person name="Choi I.Y."/>
            <person name="Choi B.S."/>
            <person name="Lim J.S."/>
            <person name="Lee Y.H."/>
            <person name="Choi D."/>
        </authorList>
    </citation>
    <scope>NUCLEOTIDE SEQUENCE [LARGE SCALE GENOMIC DNA]</scope>
    <source>
        <strain evidence="5">cv. CM334</strain>
    </source>
</reference>
<keyword evidence="5" id="KW-1185">Reference proteome</keyword>
<dbReference type="SUPFAM" id="SSF52540">
    <property type="entry name" value="P-loop containing nucleoside triphosphate hydrolases"/>
    <property type="match status" value="1"/>
</dbReference>
<dbReference type="Gene3D" id="3.80.10.10">
    <property type="entry name" value="Ribonuclease Inhibitor"/>
    <property type="match status" value="1"/>
</dbReference>
<dbReference type="Proteomes" id="UP000222542">
    <property type="component" value="Unassembled WGS sequence"/>
</dbReference>
<organism evidence="4 5">
    <name type="scientific">Capsicum annuum</name>
    <name type="common">Capsicum pepper</name>
    <dbReference type="NCBI Taxonomy" id="4072"/>
    <lineage>
        <taxon>Eukaryota</taxon>
        <taxon>Viridiplantae</taxon>
        <taxon>Streptophyta</taxon>
        <taxon>Embryophyta</taxon>
        <taxon>Tracheophyta</taxon>
        <taxon>Spermatophyta</taxon>
        <taxon>Magnoliopsida</taxon>
        <taxon>eudicotyledons</taxon>
        <taxon>Gunneridae</taxon>
        <taxon>Pentapetalae</taxon>
        <taxon>asterids</taxon>
        <taxon>lamiids</taxon>
        <taxon>Solanales</taxon>
        <taxon>Solanaceae</taxon>
        <taxon>Solanoideae</taxon>
        <taxon>Capsiceae</taxon>
        <taxon>Capsicum</taxon>
    </lineage>
</organism>
<evidence type="ECO:0000313" key="4">
    <source>
        <dbReference type="EMBL" id="PHT73237.1"/>
    </source>
</evidence>